<dbReference type="GO" id="GO:0008270">
    <property type="term" value="F:zinc ion binding"/>
    <property type="evidence" value="ECO:0007669"/>
    <property type="project" value="UniProtKB-KW"/>
</dbReference>
<proteinExistence type="predicted"/>
<feature type="transmembrane region" description="Helical" evidence="5">
    <location>
        <begin position="159"/>
        <end position="177"/>
    </location>
</feature>
<protein>
    <recommendedName>
        <fullName evidence="6">RING-CH-type domain-containing protein</fullName>
    </recommendedName>
</protein>
<keyword evidence="2" id="KW-0863">Zinc-finger</keyword>
<comment type="caution">
    <text evidence="7">The sequence shown here is derived from an EMBL/GenBank/DDBJ whole genome shotgun (WGS) entry which is preliminary data.</text>
</comment>
<feature type="domain" description="RING-CH-type" evidence="6">
    <location>
        <begin position="55"/>
        <end position="120"/>
    </location>
</feature>
<dbReference type="InterPro" id="IPR013083">
    <property type="entry name" value="Znf_RING/FYVE/PHD"/>
</dbReference>
<evidence type="ECO:0000256" key="4">
    <source>
        <dbReference type="SAM" id="MobiDB-lite"/>
    </source>
</evidence>
<keyword evidence="5" id="KW-0812">Transmembrane</keyword>
<feature type="region of interest" description="Disordered" evidence="4">
    <location>
        <begin position="1"/>
        <end position="34"/>
    </location>
</feature>
<accession>A0AAP0E5H4</accession>
<evidence type="ECO:0000256" key="3">
    <source>
        <dbReference type="ARBA" id="ARBA00022833"/>
    </source>
</evidence>
<dbReference type="PANTHER" id="PTHR46214:SF8">
    <property type="entry name" value="RING_FYVE_PHD ZINC FINGER SUPERFAMILY PROTEIN"/>
    <property type="match status" value="1"/>
</dbReference>
<dbReference type="SMART" id="SM00744">
    <property type="entry name" value="RINGv"/>
    <property type="match status" value="1"/>
</dbReference>
<evidence type="ECO:0000256" key="2">
    <source>
        <dbReference type="ARBA" id="ARBA00022771"/>
    </source>
</evidence>
<keyword evidence="3" id="KW-0862">Zinc</keyword>
<dbReference type="PROSITE" id="PS51292">
    <property type="entry name" value="ZF_RING_CH"/>
    <property type="match status" value="1"/>
</dbReference>
<evidence type="ECO:0000259" key="6">
    <source>
        <dbReference type="PROSITE" id="PS51292"/>
    </source>
</evidence>
<dbReference type="EMBL" id="JBBNAE010000011">
    <property type="protein sequence ID" value="KAK9085700.1"/>
    <property type="molecule type" value="Genomic_DNA"/>
</dbReference>
<dbReference type="Pfam" id="PF12906">
    <property type="entry name" value="RINGv"/>
    <property type="match status" value="1"/>
</dbReference>
<dbReference type="PANTHER" id="PTHR46214">
    <property type="entry name" value="ZINC FINGER, RING-CH-TYPE"/>
    <property type="match status" value="1"/>
</dbReference>
<dbReference type="Proteomes" id="UP001417504">
    <property type="component" value="Unassembled WGS sequence"/>
</dbReference>
<keyword evidence="8" id="KW-1185">Reference proteome</keyword>
<evidence type="ECO:0000256" key="1">
    <source>
        <dbReference type="ARBA" id="ARBA00022723"/>
    </source>
</evidence>
<evidence type="ECO:0000313" key="7">
    <source>
        <dbReference type="EMBL" id="KAK9085700.1"/>
    </source>
</evidence>
<name>A0AAP0E5H4_9MAGN</name>
<sequence length="184" mass="20558">MEPEVDKSTDERRDHVLETRIDVEKKSNTEEEPKMLEHCGSEEKQSCVIDVECSDGSGESTACRICHLSGDSPSESSDLIQIGCGCKSDLGIAHRSCVEEWFHRKGNRCCEICGETAKNVKGVDDAKIMDEWSERRRPGEGSNVPISDGSGGFWRGQKFCSFLMACLIISFILSWLFRANLLPY</sequence>
<dbReference type="Gene3D" id="3.30.40.10">
    <property type="entry name" value="Zinc/RING finger domain, C3HC4 (zinc finger)"/>
    <property type="match status" value="1"/>
</dbReference>
<keyword evidence="5" id="KW-0472">Membrane</keyword>
<evidence type="ECO:0000313" key="8">
    <source>
        <dbReference type="Proteomes" id="UP001417504"/>
    </source>
</evidence>
<keyword evidence="5" id="KW-1133">Transmembrane helix</keyword>
<dbReference type="SUPFAM" id="SSF57850">
    <property type="entry name" value="RING/U-box"/>
    <property type="match status" value="1"/>
</dbReference>
<gene>
    <name evidence="7" type="ORF">Sjap_026111</name>
</gene>
<reference evidence="7 8" key="1">
    <citation type="submission" date="2024-01" db="EMBL/GenBank/DDBJ databases">
        <title>Genome assemblies of Stephania.</title>
        <authorList>
            <person name="Yang L."/>
        </authorList>
    </citation>
    <scope>NUCLEOTIDE SEQUENCE [LARGE SCALE GENOMIC DNA]</scope>
    <source>
        <strain evidence="7">QJT</strain>
        <tissue evidence="7">Leaf</tissue>
    </source>
</reference>
<keyword evidence="1" id="KW-0479">Metal-binding</keyword>
<dbReference type="AlphaFoldDB" id="A0AAP0E5H4"/>
<evidence type="ECO:0000256" key="5">
    <source>
        <dbReference type="SAM" id="Phobius"/>
    </source>
</evidence>
<organism evidence="7 8">
    <name type="scientific">Stephania japonica</name>
    <dbReference type="NCBI Taxonomy" id="461633"/>
    <lineage>
        <taxon>Eukaryota</taxon>
        <taxon>Viridiplantae</taxon>
        <taxon>Streptophyta</taxon>
        <taxon>Embryophyta</taxon>
        <taxon>Tracheophyta</taxon>
        <taxon>Spermatophyta</taxon>
        <taxon>Magnoliopsida</taxon>
        <taxon>Ranunculales</taxon>
        <taxon>Menispermaceae</taxon>
        <taxon>Menispermoideae</taxon>
        <taxon>Cissampelideae</taxon>
        <taxon>Stephania</taxon>
    </lineage>
</organism>
<dbReference type="InterPro" id="IPR011016">
    <property type="entry name" value="Znf_RING-CH"/>
</dbReference>